<evidence type="ECO:0000256" key="3">
    <source>
        <dbReference type="ARBA" id="ARBA00022786"/>
    </source>
</evidence>
<dbReference type="GO" id="GO:0005680">
    <property type="term" value="C:anaphase-promoting complex"/>
    <property type="evidence" value="ECO:0007669"/>
    <property type="project" value="InterPro"/>
</dbReference>
<evidence type="ECO:0000256" key="2">
    <source>
        <dbReference type="ARBA" id="ARBA00022776"/>
    </source>
</evidence>
<proteinExistence type="predicted"/>
<keyword evidence="6" id="KW-1185">Reference proteome</keyword>
<sequence>MIGSTYSPGGHIGRGSSLSTQQQLLVLLKNSLKSADSLKLTRLVAFYSLALAKFDLKHVKRSLVSFGLKPPIKLRSCPIEVCKELRLSSYLLREFGSHGNSFLADA</sequence>
<dbReference type="AlphaFoldDB" id="W1PM31"/>
<dbReference type="PANTHER" id="PTHR12830">
    <property type="entry name" value="ANAPHASE-PROMOTING COMPLEX SUBUNIT 5"/>
    <property type="match status" value="1"/>
</dbReference>
<keyword evidence="4" id="KW-0131">Cell cycle</keyword>
<keyword evidence="3" id="KW-0833">Ubl conjugation pathway</keyword>
<accession>W1PM31</accession>
<dbReference type="EMBL" id="KI392710">
    <property type="protein sequence ID" value="ERN11087.1"/>
    <property type="molecule type" value="Genomic_DNA"/>
</dbReference>
<dbReference type="eggNOG" id="KOG4322">
    <property type="taxonomic scope" value="Eukaryota"/>
</dbReference>
<keyword evidence="2" id="KW-0498">Mitosis</keyword>
<keyword evidence="1" id="KW-0132">Cell division</keyword>
<evidence type="ECO:0000256" key="1">
    <source>
        <dbReference type="ARBA" id="ARBA00022618"/>
    </source>
</evidence>
<dbReference type="InterPro" id="IPR037679">
    <property type="entry name" value="Apc5"/>
</dbReference>
<evidence type="ECO:0000313" key="5">
    <source>
        <dbReference type="EMBL" id="ERN11087.1"/>
    </source>
</evidence>
<dbReference type="GO" id="GO:0051301">
    <property type="term" value="P:cell division"/>
    <property type="evidence" value="ECO:0007669"/>
    <property type="project" value="UniProtKB-KW"/>
</dbReference>
<organism evidence="5 6">
    <name type="scientific">Amborella trichopoda</name>
    <dbReference type="NCBI Taxonomy" id="13333"/>
    <lineage>
        <taxon>Eukaryota</taxon>
        <taxon>Viridiplantae</taxon>
        <taxon>Streptophyta</taxon>
        <taxon>Embryophyta</taxon>
        <taxon>Tracheophyta</taxon>
        <taxon>Spermatophyta</taxon>
        <taxon>Magnoliopsida</taxon>
        <taxon>Amborellales</taxon>
        <taxon>Amborellaceae</taxon>
        <taxon>Amborella</taxon>
    </lineage>
</organism>
<reference evidence="6" key="1">
    <citation type="journal article" date="2013" name="Science">
        <title>The Amborella genome and the evolution of flowering plants.</title>
        <authorList>
            <consortium name="Amborella Genome Project"/>
        </authorList>
    </citation>
    <scope>NUCLEOTIDE SEQUENCE [LARGE SCALE GENOMIC DNA]</scope>
</reference>
<name>W1PM31_AMBTC</name>
<evidence type="ECO:0000256" key="4">
    <source>
        <dbReference type="ARBA" id="ARBA00023306"/>
    </source>
</evidence>
<dbReference type="STRING" id="13333.W1PM31"/>
<dbReference type="Proteomes" id="UP000017836">
    <property type="component" value="Unassembled WGS sequence"/>
</dbReference>
<dbReference type="Gramene" id="ERN11087">
    <property type="protein sequence ID" value="ERN11087"/>
    <property type="gene ID" value="AMTR_s00024p00138900"/>
</dbReference>
<gene>
    <name evidence="5" type="ORF">AMTR_s00024p00138900</name>
</gene>
<protein>
    <submittedName>
        <fullName evidence="5">Uncharacterized protein</fullName>
    </submittedName>
</protein>
<dbReference type="PANTHER" id="PTHR12830:SF9">
    <property type="entry name" value="ANAPHASE-PROMOTING COMPLEX SUBUNIT 5"/>
    <property type="match status" value="1"/>
</dbReference>
<dbReference type="HOGENOM" id="CLU_2226756_0_0_1"/>
<evidence type="ECO:0000313" key="6">
    <source>
        <dbReference type="Proteomes" id="UP000017836"/>
    </source>
</evidence>